<evidence type="ECO:0000256" key="2">
    <source>
        <dbReference type="ARBA" id="ARBA00023134"/>
    </source>
</evidence>
<dbReference type="AlphaFoldDB" id="G7YS55"/>
<evidence type="ECO:0000313" key="5">
    <source>
        <dbReference type="Proteomes" id="UP000008909"/>
    </source>
</evidence>
<dbReference type="InterPro" id="IPR001806">
    <property type="entry name" value="Small_GTPase"/>
</dbReference>
<dbReference type="FunFam" id="3.40.50.300:FF:001447">
    <property type="entry name" value="Ras-related protein Rab-1B"/>
    <property type="match status" value="1"/>
</dbReference>
<evidence type="ECO:0000313" key="4">
    <source>
        <dbReference type="EMBL" id="GAA55785.1"/>
    </source>
</evidence>
<dbReference type="PROSITE" id="PS51419">
    <property type="entry name" value="RAB"/>
    <property type="match status" value="1"/>
</dbReference>
<dbReference type="InterPro" id="IPR005225">
    <property type="entry name" value="Small_GTP-bd"/>
</dbReference>
<feature type="region of interest" description="Disordered" evidence="3">
    <location>
        <begin position="328"/>
        <end position="352"/>
    </location>
</feature>
<gene>
    <name evidence="4" type="ORF">CLF_108992</name>
</gene>
<proteinExistence type="predicted"/>
<keyword evidence="5" id="KW-1185">Reference proteome</keyword>
<reference key="2">
    <citation type="submission" date="2011-10" db="EMBL/GenBank/DDBJ databases">
        <title>The genome and transcriptome sequence of Clonorchis sinensis provide insights into the carcinogenic liver fluke.</title>
        <authorList>
            <person name="Wang X."/>
            <person name="Huang Y."/>
            <person name="Chen W."/>
            <person name="Liu H."/>
            <person name="Guo L."/>
            <person name="Chen Y."/>
            <person name="Luo F."/>
            <person name="Zhou W."/>
            <person name="Sun J."/>
            <person name="Mao Q."/>
            <person name="Liang P."/>
            <person name="Zhou C."/>
            <person name="Tian Y."/>
            <person name="Men J."/>
            <person name="Lv X."/>
            <person name="Huang L."/>
            <person name="Zhou J."/>
            <person name="Hu Y."/>
            <person name="Li R."/>
            <person name="Zhang F."/>
            <person name="Lei H."/>
            <person name="Li X."/>
            <person name="Hu X."/>
            <person name="Liang C."/>
            <person name="Xu J."/>
            <person name="Wu Z."/>
            <person name="Yu X."/>
        </authorList>
    </citation>
    <scope>NUCLEOTIDE SEQUENCE</scope>
    <source>
        <strain>Henan</strain>
    </source>
</reference>
<dbReference type="Proteomes" id="UP000008909">
    <property type="component" value="Unassembled WGS sequence"/>
</dbReference>
<keyword evidence="1" id="KW-0547">Nucleotide-binding</keyword>
<evidence type="ECO:0000256" key="1">
    <source>
        <dbReference type="ARBA" id="ARBA00022741"/>
    </source>
</evidence>
<sequence length="493" mass="56747">MSNCPYDHHIQKSKCVFLGEQNGIEFFVMLLLIVGKTCIILRFMHDVFDQTYQATIGIDFLSKTLCLDQKSVRLQLWDTAGQERSLIPNYIRDSAVSIVVYDVTCRRVSLNVTRNILQPRDSFDRTIEWIRKIRDERDTSSLIFLVGNKVDLEEERNFAFIYIYRRSFLKDSVNRPIRQHRRASAKIVQSEELQRIITSGARDVTNKRMRIPLRVYCTWSPGILNGFKDRSTFLDVSKKKPSQAMGLSSASDLLSMTHPNHTGWKWRTVITTEEGTELAKKEGIFFLETSAKSNIGVQKCTTPELVDISLDEAKIILNDVATFRHVEIKKNKRSQTNQKEPKEAHRPPNNHNRVIPEVRAQDLGITRSDGLPNVHNQATLRPTYTKTTLTGDSIHYSHSPDRLDRVERTLALKQSAQKSELYEFVFSVGEICIYLFGVPQSWTDLQVDAGEMKPLDGVLRTNSYVDRFFGKHLTLSENSNCRAEEYLYFDLVL</sequence>
<dbReference type="Gene3D" id="3.40.50.300">
    <property type="entry name" value="P-loop containing nucleotide triphosphate hydrolases"/>
    <property type="match status" value="1"/>
</dbReference>
<dbReference type="Pfam" id="PF00071">
    <property type="entry name" value="Ras"/>
    <property type="match status" value="1"/>
</dbReference>
<dbReference type="SMART" id="SM00173">
    <property type="entry name" value="RAS"/>
    <property type="match status" value="1"/>
</dbReference>
<dbReference type="PRINTS" id="PR00449">
    <property type="entry name" value="RASTRNSFRMNG"/>
</dbReference>
<dbReference type="InterPro" id="IPR050227">
    <property type="entry name" value="Rab"/>
</dbReference>
<protein>
    <submittedName>
        <fullName evidence="4">Ras-related protein Rab-6</fullName>
    </submittedName>
</protein>
<dbReference type="NCBIfam" id="TIGR00231">
    <property type="entry name" value="small_GTP"/>
    <property type="match status" value="1"/>
</dbReference>
<dbReference type="SUPFAM" id="SSF52540">
    <property type="entry name" value="P-loop containing nucleoside triphosphate hydrolases"/>
    <property type="match status" value="1"/>
</dbReference>
<keyword evidence="2" id="KW-0342">GTP-binding</keyword>
<dbReference type="PANTHER" id="PTHR47977">
    <property type="entry name" value="RAS-RELATED PROTEIN RAB"/>
    <property type="match status" value="1"/>
</dbReference>
<reference evidence="4" key="1">
    <citation type="journal article" date="2011" name="Genome Biol.">
        <title>The draft genome of the carcinogenic human liver fluke Clonorchis sinensis.</title>
        <authorList>
            <person name="Wang X."/>
            <person name="Chen W."/>
            <person name="Huang Y."/>
            <person name="Sun J."/>
            <person name="Men J."/>
            <person name="Liu H."/>
            <person name="Luo F."/>
            <person name="Guo L."/>
            <person name="Lv X."/>
            <person name="Deng C."/>
            <person name="Zhou C."/>
            <person name="Fan Y."/>
            <person name="Li X."/>
            <person name="Huang L."/>
            <person name="Hu Y."/>
            <person name="Liang C."/>
            <person name="Hu X."/>
            <person name="Xu J."/>
            <person name="Yu X."/>
        </authorList>
    </citation>
    <scope>NUCLEOTIDE SEQUENCE [LARGE SCALE GENOMIC DNA]</scope>
    <source>
        <strain evidence="4">Henan</strain>
    </source>
</reference>
<organism evidence="4 5">
    <name type="scientific">Clonorchis sinensis</name>
    <name type="common">Chinese liver fluke</name>
    <dbReference type="NCBI Taxonomy" id="79923"/>
    <lineage>
        <taxon>Eukaryota</taxon>
        <taxon>Metazoa</taxon>
        <taxon>Spiralia</taxon>
        <taxon>Lophotrochozoa</taxon>
        <taxon>Platyhelminthes</taxon>
        <taxon>Trematoda</taxon>
        <taxon>Digenea</taxon>
        <taxon>Opisthorchiida</taxon>
        <taxon>Opisthorchiata</taxon>
        <taxon>Opisthorchiidae</taxon>
        <taxon>Clonorchis</taxon>
    </lineage>
</organism>
<dbReference type="GO" id="GO:0005525">
    <property type="term" value="F:GTP binding"/>
    <property type="evidence" value="ECO:0007669"/>
    <property type="project" value="UniProtKB-KW"/>
</dbReference>
<dbReference type="InterPro" id="IPR027417">
    <property type="entry name" value="P-loop_NTPase"/>
</dbReference>
<evidence type="ECO:0000256" key="3">
    <source>
        <dbReference type="SAM" id="MobiDB-lite"/>
    </source>
</evidence>
<name>G7YS55_CLOSI</name>
<dbReference type="SMART" id="SM00175">
    <property type="entry name" value="RAB"/>
    <property type="match status" value="1"/>
</dbReference>
<dbReference type="GO" id="GO:0003924">
    <property type="term" value="F:GTPase activity"/>
    <property type="evidence" value="ECO:0007669"/>
    <property type="project" value="InterPro"/>
</dbReference>
<accession>G7YS55</accession>
<dbReference type="EMBL" id="DF144082">
    <property type="protein sequence ID" value="GAA55785.1"/>
    <property type="molecule type" value="Genomic_DNA"/>
</dbReference>